<proteinExistence type="predicted"/>
<comment type="caution">
    <text evidence="2">The sequence shown here is derived from an EMBL/GenBank/DDBJ whole genome shotgun (WGS) entry which is preliminary data.</text>
</comment>
<gene>
    <name evidence="2" type="ORF">QO016_002100</name>
</gene>
<keyword evidence="1" id="KW-0175">Coiled coil</keyword>
<evidence type="ECO:0000313" key="3">
    <source>
        <dbReference type="Proteomes" id="UP001236369"/>
    </source>
</evidence>
<keyword evidence="3" id="KW-1185">Reference proteome</keyword>
<accession>A0ABU0HJW8</accession>
<name>A0ABU0HJW8_9HYPH</name>
<evidence type="ECO:0000313" key="2">
    <source>
        <dbReference type="EMBL" id="MDQ0442606.1"/>
    </source>
</evidence>
<dbReference type="EMBL" id="JAUSVV010000003">
    <property type="protein sequence ID" value="MDQ0442606.1"/>
    <property type="molecule type" value="Genomic_DNA"/>
</dbReference>
<organism evidence="2 3">
    <name type="scientific">Methylobacterium persicinum</name>
    <dbReference type="NCBI Taxonomy" id="374426"/>
    <lineage>
        <taxon>Bacteria</taxon>
        <taxon>Pseudomonadati</taxon>
        <taxon>Pseudomonadota</taxon>
        <taxon>Alphaproteobacteria</taxon>
        <taxon>Hyphomicrobiales</taxon>
        <taxon>Methylobacteriaceae</taxon>
        <taxon>Methylobacterium</taxon>
    </lineage>
</organism>
<sequence>MTAPDPTTRAEDGAGRDYVLIKRGLYWRPGAQGYTGLLSEAGRYSAADAAAYAAHDNDSTRAWPADEAREFAPACWQETMLAFRTKERDEAESRAATAEAEVARLREALAEAEREHTDMMWQLRRAEERSEDAEASASALRERVAVLEAILKPFSEAAENLDDDEHGHLWESPAAMALDAEHLRAARTALEAHYADD</sequence>
<evidence type="ECO:0000256" key="1">
    <source>
        <dbReference type="SAM" id="Coils"/>
    </source>
</evidence>
<protein>
    <submittedName>
        <fullName evidence="2">Uncharacterized protein</fullName>
    </submittedName>
</protein>
<dbReference type="Proteomes" id="UP001236369">
    <property type="component" value="Unassembled WGS sequence"/>
</dbReference>
<reference evidence="2 3" key="1">
    <citation type="submission" date="2023-07" db="EMBL/GenBank/DDBJ databases">
        <title>Genomic Encyclopedia of Type Strains, Phase IV (KMG-IV): sequencing the most valuable type-strain genomes for metagenomic binning, comparative biology and taxonomic classification.</title>
        <authorList>
            <person name="Goeker M."/>
        </authorList>
    </citation>
    <scope>NUCLEOTIDE SEQUENCE [LARGE SCALE GENOMIC DNA]</scope>
    <source>
        <strain evidence="2 3">DSM 19562</strain>
    </source>
</reference>
<feature type="coiled-coil region" evidence="1">
    <location>
        <begin position="81"/>
        <end position="143"/>
    </location>
</feature>
<dbReference type="RefSeq" id="WP_238248675.1">
    <property type="nucleotide sequence ID" value="NZ_BPQX01000021.1"/>
</dbReference>